<dbReference type="InterPro" id="IPR036291">
    <property type="entry name" value="NAD(P)-bd_dom_sf"/>
</dbReference>
<dbReference type="InterPro" id="IPR020904">
    <property type="entry name" value="Sc_DH/Rdtase_CS"/>
</dbReference>
<comment type="similarity">
    <text evidence="1 3">Belongs to the short-chain dehydrogenases/reductases (SDR) family.</text>
</comment>
<dbReference type="Proteomes" id="UP000294192">
    <property type="component" value="Unassembled WGS sequence"/>
</dbReference>
<evidence type="ECO:0000256" key="3">
    <source>
        <dbReference type="RuleBase" id="RU000363"/>
    </source>
</evidence>
<proteinExistence type="inferred from homology"/>
<dbReference type="EMBL" id="PSZO01000006">
    <property type="protein sequence ID" value="TCG11469.1"/>
    <property type="molecule type" value="Genomic_DNA"/>
</dbReference>
<dbReference type="PROSITE" id="PS00061">
    <property type="entry name" value="ADH_SHORT"/>
    <property type="match status" value="1"/>
</dbReference>
<gene>
    <name evidence="4" type="ORF">C4B24_01785</name>
</gene>
<dbReference type="PRINTS" id="PR00080">
    <property type="entry name" value="SDRFAMILY"/>
</dbReference>
<evidence type="ECO:0000256" key="2">
    <source>
        <dbReference type="ARBA" id="ARBA00023002"/>
    </source>
</evidence>
<dbReference type="AlphaFoldDB" id="A0A4R0XUU5"/>
<sequence>MKNKHIVITGASSGFGAEMAKLFAKDGHNLTLIARRVELIKDLDLSNVLIKKVDVTNFDEFNESIKEAEEMFGPVDLLVNNAGVMQLGQMGEQSRNEYNTMIDVNIKGVINGIETVVNKMKKRREGTIINVSSIAGNKAFANHAVYCGTKFAVKGITETLRQELAPFNVRVTNISPGAFATELLGHTTNEGIVDGYEDWKNSMGKMAKPIEVAKIIKYVFDAPQELNIREISLHTTKQVD</sequence>
<dbReference type="SUPFAM" id="SSF51735">
    <property type="entry name" value="NAD(P)-binding Rossmann-fold domains"/>
    <property type="match status" value="1"/>
</dbReference>
<reference evidence="4 5" key="1">
    <citation type="submission" date="2018-02" db="EMBL/GenBank/DDBJ databases">
        <title>Mycoplasma marinum and Mycoplasma todarodis sp. nov., moderately halophilic and psychrotolerant mycoplasmas isolated from cephalopods.</title>
        <authorList>
            <person name="Viver T."/>
        </authorList>
    </citation>
    <scope>NUCLEOTIDE SEQUENCE [LARGE SCALE GENOMIC DNA]</scope>
    <source>
        <strain evidence="4 5">PE</strain>
    </source>
</reference>
<protein>
    <submittedName>
        <fullName evidence="4">Oxidoreductase</fullName>
    </submittedName>
</protein>
<dbReference type="Gene3D" id="3.40.50.720">
    <property type="entry name" value="NAD(P)-binding Rossmann-like Domain"/>
    <property type="match status" value="1"/>
</dbReference>
<dbReference type="GO" id="GO:0016616">
    <property type="term" value="F:oxidoreductase activity, acting on the CH-OH group of donors, NAD or NADP as acceptor"/>
    <property type="evidence" value="ECO:0007669"/>
    <property type="project" value="UniProtKB-ARBA"/>
</dbReference>
<evidence type="ECO:0000256" key="1">
    <source>
        <dbReference type="ARBA" id="ARBA00006484"/>
    </source>
</evidence>
<evidence type="ECO:0000313" key="5">
    <source>
        <dbReference type="Proteomes" id="UP000294192"/>
    </source>
</evidence>
<dbReference type="InterPro" id="IPR002347">
    <property type="entry name" value="SDR_fam"/>
</dbReference>
<dbReference type="PANTHER" id="PTHR43115">
    <property type="entry name" value="DEHYDROGENASE/REDUCTASE SDR FAMILY MEMBER 11"/>
    <property type="match status" value="1"/>
</dbReference>
<organism evidence="4 5">
    <name type="scientific">Mycoplasma marinum</name>
    <dbReference type="NCBI Taxonomy" id="1937190"/>
    <lineage>
        <taxon>Bacteria</taxon>
        <taxon>Bacillati</taxon>
        <taxon>Mycoplasmatota</taxon>
        <taxon>Mollicutes</taxon>
        <taxon>Mycoplasmataceae</taxon>
        <taxon>Mycoplasma</taxon>
    </lineage>
</organism>
<dbReference type="CDD" id="cd05233">
    <property type="entry name" value="SDR_c"/>
    <property type="match status" value="1"/>
</dbReference>
<keyword evidence="2" id="KW-0560">Oxidoreductase</keyword>
<dbReference type="OrthoDB" id="9775296at2"/>
<dbReference type="PANTHER" id="PTHR43115:SF4">
    <property type="entry name" value="DEHYDROGENASE_REDUCTASE SDR FAMILY MEMBER 11"/>
    <property type="match status" value="1"/>
</dbReference>
<evidence type="ECO:0000313" key="4">
    <source>
        <dbReference type="EMBL" id="TCG11469.1"/>
    </source>
</evidence>
<dbReference type="Pfam" id="PF00106">
    <property type="entry name" value="adh_short"/>
    <property type="match status" value="1"/>
</dbReference>
<dbReference type="RefSeq" id="WP_131598758.1">
    <property type="nucleotide sequence ID" value="NZ_CBDBYK010000004.1"/>
</dbReference>
<name>A0A4R0XUU5_9MOLU</name>
<comment type="caution">
    <text evidence="4">The sequence shown here is derived from an EMBL/GenBank/DDBJ whole genome shotgun (WGS) entry which is preliminary data.</text>
</comment>
<keyword evidence="5" id="KW-1185">Reference proteome</keyword>
<dbReference type="FunFam" id="3.40.50.720:FF:000047">
    <property type="entry name" value="NADP-dependent L-serine/L-allo-threonine dehydrogenase"/>
    <property type="match status" value="1"/>
</dbReference>
<dbReference type="PRINTS" id="PR00081">
    <property type="entry name" value="GDHRDH"/>
</dbReference>
<accession>A0A4R0XUU5</accession>